<evidence type="ECO:0000256" key="1">
    <source>
        <dbReference type="ARBA" id="ARBA00008857"/>
    </source>
</evidence>
<keyword evidence="9" id="KW-1185">Reference proteome</keyword>
<accession>A0A510K1T0</accession>
<dbReference type="AlphaFoldDB" id="A0A510K1T0"/>
<dbReference type="InterPro" id="IPR044068">
    <property type="entry name" value="CB"/>
</dbReference>
<dbReference type="PROSITE" id="PS51898">
    <property type="entry name" value="TYR_RECOMBINASE"/>
    <property type="match status" value="1"/>
</dbReference>
<dbReference type="PANTHER" id="PTHR30349:SF64">
    <property type="entry name" value="PROPHAGE INTEGRASE INTD-RELATED"/>
    <property type="match status" value="1"/>
</dbReference>
<evidence type="ECO:0000313" key="8">
    <source>
        <dbReference type="EMBL" id="BBM45167.1"/>
    </source>
</evidence>
<dbReference type="InterPro" id="IPR013762">
    <property type="entry name" value="Integrase-like_cat_sf"/>
</dbReference>
<dbReference type="PROSITE" id="PS51900">
    <property type="entry name" value="CB"/>
    <property type="match status" value="1"/>
</dbReference>
<dbReference type="InterPro" id="IPR004107">
    <property type="entry name" value="Integrase_SAM-like_N"/>
</dbReference>
<dbReference type="InterPro" id="IPR002104">
    <property type="entry name" value="Integrase_catalytic"/>
</dbReference>
<evidence type="ECO:0000256" key="5">
    <source>
        <dbReference type="PROSITE-ProRule" id="PRU01248"/>
    </source>
</evidence>
<dbReference type="Gene3D" id="1.10.150.130">
    <property type="match status" value="1"/>
</dbReference>
<protein>
    <submittedName>
        <fullName evidence="8">Integrase</fullName>
    </submittedName>
</protein>
<dbReference type="InterPro" id="IPR010998">
    <property type="entry name" value="Integrase_recombinase_N"/>
</dbReference>
<evidence type="ECO:0000256" key="3">
    <source>
        <dbReference type="ARBA" id="ARBA00023125"/>
    </source>
</evidence>
<dbReference type="InterPro" id="IPR050090">
    <property type="entry name" value="Tyrosine_recombinase_XerCD"/>
</dbReference>
<dbReference type="GO" id="GO:0006310">
    <property type="term" value="P:DNA recombination"/>
    <property type="evidence" value="ECO:0007669"/>
    <property type="project" value="UniProtKB-KW"/>
</dbReference>
<dbReference type="InterPro" id="IPR011010">
    <property type="entry name" value="DNA_brk_join_enz"/>
</dbReference>
<comment type="similarity">
    <text evidence="1">Belongs to the 'phage' integrase family.</text>
</comment>
<sequence>MGVYKDTERGTWFVQLWYKDIFGNNRKKKKRGFKRQSDAKKWEVEFINSLSLTSDITFGNLYKEFIADFKVRARTSTVKTRKLIVYKHILPFFENFKIRDITPKIIREWQNMLLNQNYSLNYLRTISQLLSSIFKYAERFYNLKNNPYKISGPIGSTERKKEFNIWTEEDFSIFIKEIKEPVFSIAFKILFLCGLRVGELLALTFEDINFKTNEIDINKTISRDITGTTIAPPKTKNSIRTIYCPEDLVKEIENYKNSFYEFNEKERLFPFSYDALRRRLVSISKKCDLKQIRIHDFRHSHASYLLYKKVDIAAVSKRLGHKNIKVTLETYAHLIPKSNDYLQEVLDDICF</sequence>
<dbReference type="RefSeq" id="WP_026748949.1">
    <property type="nucleotide sequence ID" value="NZ_AP019831.1"/>
</dbReference>
<keyword evidence="2" id="KW-0229">DNA integration</keyword>
<reference evidence="8 9" key="1">
    <citation type="submission" date="2019-07" db="EMBL/GenBank/DDBJ databases">
        <title>Complete Genome Sequence of Leptotrichia trevisanii Strain JMUB3870.</title>
        <authorList>
            <person name="Watanabe S."/>
            <person name="Cui L."/>
        </authorList>
    </citation>
    <scope>NUCLEOTIDE SEQUENCE [LARGE SCALE GENOMIC DNA]</scope>
    <source>
        <strain evidence="8 9">JMUB3870</strain>
    </source>
</reference>
<dbReference type="EMBL" id="AP019831">
    <property type="protein sequence ID" value="BBM45167.1"/>
    <property type="molecule type" value="Genomic_DNA"/>
</dbReference>
<dbReference type="Gene3D" id="1.10.443.10">
    <property type="entry name" value="Intergrase catalytic core"/>
    <property type="match status" value="1"/>
</dbReference>
<name>A0A510K1T0_9FUSO</name>
<proteinExistence type="inferred from homology"/>
<feature type="domain" description="Tyr recombinase" evidence="6">
    <location>
        <begin position="161"/>
        <end position="347"/>
    </location>
</feature>
<evidence type="ECO:0000259" key="7">
    <source>
        <dbReference type="PROSITE" id="PS51900"/>
    </source>
</evidence>
<dbReference type="InterPro" id="IPR028259">
    <property type="entry name" value="AP2-like_int_N"/>
</dbReference>
<feature type="domain" description="Core-binding (CB)" evidence="7">
    <location>
        <begin position="56"/>
        <end position="138"/>
    </location>
</feature>
<dbReference type="OrthoDB" id="9785687at2"/>
<evidence type="ECO:0000256" key="2">
    <source>
        <dbReference type="ARBA" id="ARBA00022908"/>
    </source>
</evidence>
<dbReference type="GO" id="GO:0015074">
    <property type="term" value="P:DNA integration"/>
    <property type="evidence" value="ECO:0007669"/>
    <property type="project" value="UniProtKB-KW"/>
</dbReference>
<keyword evidence="4" id="KW-0233">DNA recombination</keyword>
<dbReference type="GO" id="GO:0003677">
    <property type="term" value="F:DNA binding"/>
    <property type="evidence" value="ECO:0007669"/>
    <property type="project" value="UniProtKB-UniRule"/>
</dbReference>
<evidence type="ECO:0000256" key="4">
    <source>
        <dbReference type="ARBA" id="ARBA00023172"/>
    </source>
</evidence>
<dbReference type="Pfam" id="PF14657">
    <property type="entry name" value="Arm-DNA-bind_4"/>
    <property type="match status" value="1"/>
</dbReference>
<dbReference type="Proteomes" id="UP000422644">
    <property type="component" value="Chromosome"/>
</dbReference>
<evidence type="ECO:0000259" key="6">
    <source>
        <dbReference type="PROSITE" id="PS51898"/>
    </source>
</evidence>
<keyword evidence="3 5" id="KW-0238">DNA-binding</keyword>
<dbReference type="CDD" id="cd01189">
    <property type="entry name" value="INT_ICEBs1_C_like"/>
    <property type="match status" value="1"/>
</dbReference>
<dbReference type="PANTHER" id="PTHR30349">
    <property type="entry name" value="PHAGE INTEGRASE-RELATED"/>
    <property type="match status" value="1"/>
</dbReference>
<dbReference type="Pfam" id="PF00589">
    <property type="entry name" value="Phage_integrase"/>
    <property type="match status" value="1"/>
</dbReference>
<organism evidence="8 9">
    <name type="scientific">Leptotrichia trevisanii</name>
    <dbReference type="NCBI Taxonomy" id="109328"/>
    <lineage>
        <taxon>Bacteria</taxon>
        <taxon>Fusobacteriati</taxon>
        <taxon>Fusobacteriota</taxon>
        <taxon>Fusobacteriia</taxon>
        <taxon>Fusobacteriales</taxon>
        <taxon>Leptotrichiaceae</taxon>
        <taxon>Leptotrichia</taxon>
    </lineage>
</organism>
<dbReference type="Pfam" id="PF14659">
    <property type="entry name" value="Phage_int_SAM_3"/>
    <property type="match status" value="1"/>
</dbReference>
<gene>
    <name evidence="8" type="ORF">JMUB3870_1285</name>
</gene>
<dbReference type="SUPFAM" id="SSF56349">
    <property type="entry name" value="DNA breaking-rejoining enzymes"/>
    <property type="match status" value="1"/>
</dbReference>
<evidence type="ECO:0000313" key="9">
    <source>
        <dbReference type="Proteomes" id="UP000422644"/>
    </source>
</evidence>